<protein>
    <submittedName>
        <fullName evidence="1">Uncharacterized protein</fullName>
    </submittedName>
</protein>
<keyword evidence="2" id="KW-1185">Reference proteome</keyword>
<name>A0A8J5IDF9_9STRA</name>
<evidence type="ECO:0000313" key="2">
    <source>
        <dbReference type="Proteomes" id="UP000709295"/>
    </source>
</evidence>
<accession>A0A8J5IDF9</accession>
<dbReference type="EMBL" id="JAENGY010002756">
    <property type="protein sequence ID" value="KAG6943319.1"/>
    <property type="molecule type" value="Genomic_DNA"/>
</dbReference>
<dbReference type="Proteomes" id="UP000709295">
    <property type="component" value="Unassembled WGS sequence"/>
</dbReference>
<evidence type="ECO:0000313" key="1">
    <source>
        <dbReference type="EMBL" id="KAG6943319.1"/>
    </source>
</evidence>
<gene>
    <name evidence="1" type="ORF">JG688_00017661</name>
</gene>
<comment type="caution">
    <text evidence="1">The sequence shown here is derived from an EMBL/GenBank/DDBJ whole genome shotgun (WGS) entry which is preliminary data.</text>
</comment>
<proteinExistence type="predicted"/>
<organism evidence="1 2">
    <name type="scientific">Phytophthora aleatoria</name>
    <dbReference type="NCBI Taxonomy" id="2496075"/>
    <lineage>
        <taxon>Eukaryota</taxon>
        <taxon>Sar</taxon>
        <taxon>Stramenopiles</taxon>
        <taxon>Oomycota</taxon>
        <taxon>Peronosporomycetes</taxon>
        <taxon>Peronosporales</taxon>
        <taxon>Peronosporaceae</taxon>
        <taxon>Phytophthora</taxon>
    </lineage>
</organism>
<dbReference type="AlphaFoldDB" id="A0A8J5IDF9"/>
<reference evidence="1" key="1">
    <citation type="submission" date="2021-01" db="EMBL/GenBank/DDBJ databases">
        <title>Phytophthora aleatoria, a newly-described species from Pinus radiata is distinct from Phytophthora cactorum isolates based on comparative genomics.</title>
        <authorList>
            <person name="Mcdougal R."/>
            <person name="Panda P."/>
            <person name="Williams N."/>
            <person name="Studholme D.J."/>
        </authorList>
    </citation>
    <scope>NUCLEOTIDE SEQUENCE</scope>
    <source>
        <strain evidence="1">NZFS 4037</strain>
    </source>
</reference>
<feature type="non-terminal residue" evidence="1">
    <location>
        <position position="1"/>
    </location>
</feature>
<sequence>AKLYWVQENDYIDWFAKLLAPGDRHFRVLSAAFGVLGAAHALQFVESHRSFRFALKLTVRTVNFGSDSLSFVCIILDVGQYTTGKHRVITKYHLNLLSKRSQRRDTIY</sequence>